<gene>
    <name evidence="2" type="ORF">LJ656_17825</name>
</gene>
<organism evidence="2 3">
    <name type="scientific">Paraburkholderia sejongensis</name>
    <dbReference type="NCBI Taxonomy" id="2886946"/>
    <lineage>
        <taxon>Bacteria</taxon>
        <taxon>Pseudomonadati</taxon>
        <taxon>Pseudomonadota</taxon>
        <taxon>Betaproteobacteria</taxon>
        <taxon>Burkholderiales</taxon>
        <taxon>Burkholderiaceae</taxon>
        <taxon>Paraburkholderia</taxon>
    </lineage>
</organism>
<protein>
    <submittedName>
        <fullName evidence="2">Uncharacterized protein</fullName>
    </submittedName>
</protein>
<evidence type="ECO:0000313" key="3">
    <source>
        <dbReference type="Proteomes" id="UP001431019"/>
    </source>
</evidence>
<accession>A0ABS8JXB2</accession>
<sequence length="74" mass="7214">MVRSIGIARNPAAAAAQRAHGEWSQRNLSGGSGGAVSAAGPSAAETANSSTANTGNADSRGGRNVGFVQLPGVH</sequence>
<reference evidence="2 3" key="1">
    <citation type="submission" date="2021-11" db="EMBL/GenBank/DDBJ databases">
        <authorList>
            <person name="Oh E.-T."/>
            <person name="Kim S.-B."/>
        </authorList>
    </citation>
    <scope>NUCLEOTIDE SEQUENCE [LARGE SCALE GENOMIC DNA]</scope>
    <source>
        <strain evidence="2 3">MMS20-SJTR3</strain>
    </source>
</reference>
<feature type="compositionally biased region" description="Low complexity" evidence="1">
    <location>
        <begin position="35"/>
        <end position="57"/>
    </location>
</feature>
<proteinExistence type="predicted"/>
<dbReference type="Proteomes" id="UP001431019">
    <property type="component" value="Unassembled WGS sequence"/>
</dbReference>
<dbReference type="RefSeq" id="WP_230510703.1">
    <property type="nucleotide sequence ID" value="NZ_JAJITD010000008.1"/>
</dbReference>
<comment type="caution">
    <text evidence="2">The sequence shown here is derived from an EMBL/GenBank/DDBJ whole genome shotgun (WGS) entry which is preliminary data.</text>
</comment>
<feature type="region of interest" description="Disordered" evidence="1">
    <location>
        <begin position="1"/>
        <end position="74"/>
    </location>
</feature>
<dbReference type="EMBL" id="JAJITD010000008">
    <property type="protein sequence ID" value="MCC8394458.1"/>
    <property type="molecule type" value="Genomic_DNA"/>
</dbReference>
<evidence type="ECO:0000256" key="1">
    <source>
        <dbReference type="SAM" id="MobiDB-lite"/>
    </source>
</evidence>
<name>A0ABS8JXB2_9BURK</name>
<keyword evidence="3" id="KW-1185">Reference proteome</keyword>
<evidence type="ECO:0000313" key="2">
    <source>
        <dbReference type="EMBL" id="MCC8394458.1"/>
    </source>
</evidence>
<feature type="compositionally biased region" description="Low complexity" evidence="1">
    <location>
        <begin position="8"/>
        <end position="18"/>
    </location>
</feature>